<dbReference type="Pfam" id="PF10477">
    <property type="entry name" value="EIF4E-T"/>
    <property type="match status" value="1"/>
</dbReference>
<dbReference type="PANTHER" id="PTHR12269:SF1">
    <property type="entry name" value="EUKARYOTIC TRANSLATION INITIATION FACTOR 4E TRANSPORTER"/>
    <property type="match status" value="1"/>
</dbReference>
<keyword evidence="4" id="KW-1185">Reference proteome</keyword>
<protein>
    <submittedName>
        <fullName evidence="5">Uncharacterized protein</fullName>
    </submittedName>
</protein>
<evidence type="ECO:0000256" key="3">
    <source>
        <dbReference type="SAM" id="MobiDB-lite"/>
    </source>
</evidence>
<evidence type="ECO:0000256" key="2">
    <source>
        <dbReference type="ARBA" id="ARBA00022490"/>
    </source>
</evidence>
<dbReference type="GO" id="GO:0003729">
    <property type="term" value="F:mRNA binding"/>
    <property type="evidence" value="ECO:0007669"/>
    <property type="project" value="TreeGrafter"/>
</dbReference>
<dbReference type="AlphaFoldDB" id="A0A914RV36"/>
<proteinExistence type="predicted"/>
<reference evidence="5" key="1">
    <citation type="submission" date="2022-11" db="UniProtKB">
        <authorList>
            <consortium name="WormBaseParasite"/>
        </authorList>
    </citation>
    <scope>IDENTIFICATION</scope>
</reference>
<comment type="subcellular location">
    <subcellularLocation>
        <location evidence="1">Cytoplasm</location>
    </subcellularLocation>
</comment>
<keyword evidence="2" id="KW-0963">Cytoplasm</keyword>
<dbReference type="InterPro" id="IPR018862">
    <property type="entry name" value="eIF4E-T"/>
</dbReference>
<evidence type="ECO:0000256" key="1">
    <source>
        <dbReference type="ARBA" id="ARBA00004496"/>
    </source>
</evidence>
<dbReference type="WBParaSite" id="PEQ_0001035501-mRNA-1">
    <property type="protein sequence ID" value="PEQ_0001035501-mRNA-1"/>
    <property type="gene ID" value="PEQ_0001035501"/>
</dbReference>
<name>A0A914RV36_PAREQ</name>
<dbReference type="GO" id="GO:0005634">
    <property type="term" value="C:nucleus"/>
    <property type="evidence" value="ECO:0007669"/>
    <property type="project" value="TreeGrafter"/>
</dbReference>
<dbReference type="Proteomes" id="UP000887564">
    <property type="component" value="Unplaced"/>
</dbReference>
<accession>A0A914RV36</accession>
<sequence length="119" mass="13875">MSRRESESEDEKFNDDNQHYRYTRDELLNIRLNALSSQRPSYLSNEFDNEEGKFVPEKWLEYRWMCEGVENRPSAGTRRKDKLKAEALEADSTVLSPQRRAFSSGCRAASPIKNGTPHF</sequence>
<evidence type="ECO:0000313" key="5">
    <source>
        <dbReference type="WBParaSite" id="PEQ_0001035501-mRNA-1"/>
    </source>
</evidence>
<dbReference type="GO" id="GO:0017148">
    <property type="term" value="P:negative regulation of translation"/>
    <property type="evidence" value="ECO:0007669"/>
    <property type="project" value="TreeGrafter"/>
</dbReference>
<organism evidence="4 5">
    <name type="scientific">Parascaris equorum</name>
    <name type="common">Equine roundworm</name>
    <dbReference type="NCBI Taxonomy" id="6256"/>
    <lineage>
        <taxon>Eukaryota</taxon>
        <taxon>Metazoa</taxon>
        <taxon>Ecdysozoa</taxon>
        <taxon>Nematoda</taxon>
        <taxon>Chromadorea</taxon>
        <taxon>Rhabditida</taxon>
        <taxon>Spirurina</taxon>
        <taxon>Ascaridomorpha</taxon>
        <taxon>Ascaridoidea</taxon>
        <taxon>Ascarididae</taxon>
        <taxon>Parascaris</taxon>
    </lineage>
</organism>
<dbReference type="GO" id="GO:0036464">
    <property type="term" value="C:cytoplasmic ribonucleoprotein granule"/>
    <property type="evidence" value="ECO:0007669"/>
    <property type="project" value="UniProtKB-ARBA"/>
</dbReference>
<feature type="region of interest" description="Disordered" evidence="3">
    <location>
        <begin position="99"/>
        <end position="119"/>
    </location>
</feature>
<evidence type="ECO:0000313" key="4">
    <source>
        <dbReference type="Proteomes" id="UP000887564"/>
    </source>
</evidence>
<dbReference type="PANTHER" id="PTHR12269">
    <property type="entry name" value="EUKARYOTIC TRANSLATION INITIATION FACTOR 4E TRANSPORTER"/>
    <property type="match status" value="1"/>
</dbReference>